<protein>
    <recommendedName>
        <fullName evidence="6">Cytochrome b5 heme-binding domain-containing protein</fullName>
    </recommendedName>
</protein>
<dbReference type="PANTHER" id="PTHR46237">
    <property type="entry name" value="CYTOCHROME B5 REDUCTASE 4 FAMILY MEMBER"/>
    <property type="match status" value="1"/>
</dbReference>
<comment type="similarity">
    <text evidence="4">Belongs to the cytochrome b5 family.</text>
</comment>
<dbReference type="STRING" id="1884261.A0A5C3QRN0"/>
<keyword evidence="1 4" id="KW-0349">Heme</keyword>
<organism evidence="7 8">
    <name type="scientific">Pterulicium gracile</name>
    <dbReference type="NCBI Taxonomy" id="1884261"/>
    <lineage>
        <taxon>Eukaryota</taxon>
        <taxon>Fungi</taxon>
        <taxon>Dikarya</taxon>
        <taxon>Basidiomycota</taxon>
        <taxon>Agaricomycotina</taxon>
        <taxon>Agaricomycetes</taxon>
        <taxon>Agaricomycetidae</taxon>
        <taxon>Agaricales</taxon>
        <taxon>Pleurotineae</taxon>
        <taxon>Pterulaceae</taxon>
        <taxon>Pterulicium</taxon>
    </lineage>
</organism>
<feature type="domain" description="Cytochrome b5 heme-binding" evidence="6">
    <location>
        <begin position="184"/>
        <end position="260"/>
    </location>
</feature>
<dbReference type="FunFam" id="3.10.120.10:FF:000001">
    <property type="entry name" value="Cytochrome b5 reductase 4"/>
    <property type="match status" value="1"/>
</dbReference>
<evidence type="ECO:0000256" key="1">
    <source>
        <dbReference type="ARBA" id="ARBA00022617"/>
    </source>
</evidence>
<feature type="compositionally biased region" description="Acidic residues" evidence="5">
    <location>
        <begin position="36"/>
        <end position="51"/>
    </location>
</feature>
<dbReference type="Gene3D" id="3.10.120.10">
    <property type="entry name" value="Cytochrome b5-like heme/steroid binding domain"/>
    <property type="match status" value="1"/>
</dbReference>
<dbReference type="GO" id="GO:0004128">
    <property type="term" value="F:cytochrome-b5 reductase activity, acting on NAD(P)H"/>
    <property type="evidence" value="ECO:0007669"/>
    <property type="project" value="TreeGrafter"/>
</dbReference>
<dbReference type="SUPFAM" id="SSF55856">
    <property type="entry name" value="Cytochrome b5-like heme/steroid binding domain"/>
    <property type="match status" value="1"/>
</dbReference>
<keyword evidence="8" id="KW-1185">Reference proteome</keyword>
<dbReference type="EMBL" id="ML178819">
    <property type="protein sequence ID" value="TFL04207.1"/>
    <property type="molecule type" value="Genomic_DNA"/>
</dbReference>
<evidence type="ECO:0000256" key="3">
    <source>
        <dbReference type="ARBA" id="ARBA00023004"/>
    </source>
</evidence>
<feature type="region of interest" description="Disordered" evidence="5">
    <location>
        <begin position="15"/>
        <end position="137"/>
    </location>
</feature>
<feature type="compositionally biased region" description="Low complexity" evidence="5">
    <location>
        <begin position="67"/>
        <end position="95"/>
    </location>
</feature>
<dbReference type="Proteomes" id="UP000305067">
    <property type="component" value="Unassembled WGS sequence"/>
</dbReference>
<keyword evidence="3 4" id="KW-0408">Iron</keyword>
<name>A0A5C3QRN0_9AGAR</name>
<reference evidence="7 8" key="1">
    <citation type="journal article" date="2019" name="Nat. Ecol. Evol.">
        <title>Megaphylogeny resolves global patterns of mushroom evolution.</title>
        <authorList>
            <person name="Varga T."/>
            <person name="Krizsan K."/>
            <person name="Foldi C."/>
            <person name="Dima B."/>
            <person name="Sanchez-Garcia M."/>
            <person name="Sanchez-Ramirez S."/>
            <person name="Szollosi G.J."/>
            <person name="Szarkandi J.G."/>
            <person name="Papp V."/>
            <person name="Albert L."/>
            <person name="Andreopoulos W."/>
            <person name="Angelini C."/>
            <person name="Antonin V."/>
            <person name="Barry K.W."/>
            <person name="Bougher N.L."/>
            <person name="Buchanan P."/>
            <person name="Buyck B."/>
            <person name="Bense V."/>
            <person name="Catcheside P."/>
            <person name="Chovatia M."/>
            <person name="Cooper J."/>
            <person name="Damon W."/>
            <person name="Desjardin D."/>
            <person name="Finy P."/>
            <person name="Geml J."/>
            <person name="Haridas S."/>
            <person name="Hughes K."/>
            <person name="Justo A."/>
            <person name="Karasinski D."/>
            <person name="Kautmanova I."/>
            <person name="Kiss B."/>
            <person name="Kocsube S."/>
            <person name="Kotiranta H."/>
            <person name="LaButti K.M."/>
            <person name="Lechner B.E."/>
            <person name="Liimatainen K."/>
            <person name="Lipzen A."/>
            <person name="Lukacs Z."/>
            <person name="Mihaltcheva S."/>
            <person name="Morgado L.N."/>
            <person name="Niskanen T."/>
            <person name="Noordeloos M.E."/>
            <person name="Ohm R.A."/>
            <person name="Ortiz-Santana B."/>
            <person name="Ovrebo C."/>
            <person name="Racz N."/>
            <person name="Riley R."/>
            <person name="Savchenko A."/>
            <person name="Shiryaev A."/>
            <person name="Soop K."/>
            <person name="Spirin V."/>
            <person name="Szebenyi C."/>
            <person name="Tomsovsky M."/>
            <person name="Tulloss R.E."/>
            <person name="Uehling J."/>
            <person name="Grigoriev I.V."/>
            <person name="Vagvolgyi C."/>
            <person name="Papp T."/>
            <person name="Martin F.M."/>
            <person name="Miettinen O."/>
            <person name="Hibbett D.S."/>
            <person name="Nagy L.G."/>
        </authorList>
    </citation>
    <scope>NUCLEOTIDE SEQUENCE [LARGE SCALE GENOMIC DNA]</scope>
    <source>
        <strain evidence="7 8">CBS 309.79</strain>
    </source>
</reference>
<evidence type="ECO:0000256" key="5">
    <source>
        <dbReference type="SAM" id="MobiDB-lite"/>
    </source>
</evidence>
<keyword evidence="2 4" id="KW-0479">Metal-binding</keyword>
<dbReference type="GO" id="GO:0005737">
    <property type="term" value="C:cytoplasm"/>
    <property type="evidence" value="ECO:0007669"/>
    <property type="project" value="TreeGrafter"/>
</dbReference>
<sequence length="265" mass="28203">MTSYLRAWLPSSASFFPLATAPPPPPSLTISSPPPSDDEGEDTETEIDVDDDRPPAFPSLNSAQRISSSANPSSSLSTPSSSSTTQPPKSTQPLPNVLRDTQLMPPPPLPSLANRTPRAPPPSVSLSPAASGEGLLEPLHTVTKPVVQSKGKKSRKVALAPGHSPLDWAALKSSGKDLRGVESLARIPPSVLKLHNKKNDAWTAIHGKVYNMTAYLPFHPGGENELMRSAGRDGTKLFALTHAWVNVDFMLDDCLVGFLVPEPSS</sequence>
<dbReference type="SMART" id="SM01117">
    <property type="entry name" value="Cyt-b5"/>
    <property type="match status" value="1"/>
</dbReference>
<dbReference type="InterPro" id="IPR051872">
    <property type="entry name" value="Cytochrome_b5/Flavoprotein_Rdt"/>
</dbReference>
<dbReference type="PROSITE" id="PS50255">
    <property type="entry name" value="CYTOCHROME_B5_2"/>
    <property type="match status" value="1"/>
</dbReference>
<dbReference type="GO" id="GO:0020037">
    <property type="term" value="F:heme binding"/>
    <property type="evidence" value="ECO:0007669"/>
    <property type="project" value="UniProtKB-UniRule"/>
</dbReference>
<proteinExistence type="inferred from homology"/>
<evidence type="ECO:0000259" key="6">
    <source>
        <dbReference type="PROSITE" id="PS50255"/>
    </source>
</evidence>
<dbReference type="InterPro" id="IPR001199">
    <property type="entry name" value="Cyt_B5-like_heme/steroid-bd"/>
</dbReference>
<dbReference type="OrthoDB" id="432299at2759"/>
<dbReference type="Pfam" id="PF00173">
    <property type="entry name" value="Cyt-b5"/>
    <property type="match status" value="1"/>
</dbReference>
<dbReference type="InterPro" id="IPR018506">
    <property type="entry name" value="Cyt_B5_heme-BS"/>
</dbReference>
<evidence type="ECO:0000313" key="8">
    <source>
        <dbReference type="Proteomes" id="UP000305067"/>
    </source>
</evidence>
<dbReference type="InterPro" id="IPR036400">
    <property type="entry name" value="Cyt_B5-like_heme/steroid_sf"/>
</dbReference>
<feature type="compositionally biased region" description="Pro residues" evidence="5">
    <location>
        <begin position="20"/>
        <end position="35"/>
    </location>
</feature>
<gene>
    <name evidence="7" type="ORF">BDV98DRAFT_563743</name>
</gene>
<accession>A0A5C3QRN0</accession>
<evidence type="ECO:0000256" key="2">
    <source>
        <dbReference type="ARBA" id="ARBA00022723"/>
    </source>
</evidence>
<dbReference type="AlphaFoldDB" id="A0A5C3QRN0"/>
<dbReference type="PROSITE" id="PS00191">
    <property type="entry name" value="CYTOCHROME_B5_1"/>
    <property type="match status" value="1"/>
</dbReference>
<evidence type="ECO:0000256" key="4">
    <source>
        <dbReference type="RuleBase" id="RU362121"/>
    </source>
</evidence>
<dbReference type="PANTHER" id="PTHR46237:SF1">
    <property type="entry name" value="CYTOCHROME B5 REDUCTASE 4"/>
    <property type="match status" value="1"/>
</dbReference>
<evidence type="ECO:0000313" key="7">
    <source>
        <dbReference type="EMBL" id="TFL04207.1"/>
    </source>
</evidence>
<dbReference type="GO" id="GO:0046872">
    <property type="term" value="F:metal ion binding"/>
    <property type="evidence" value="ECO:0007669"/>
    <property type="project" value="UniProtKB-UniRule"/>
</dbReference>